<reference evidence="1 2" key="1">
    <citation type="journal article" date="2016" name="Int. J. Syst. Evol. Microbiol.">
        <title>Arsenicitalea aurantiaca gen. nov., sp. nov., a new member of the family Hyphomicrobiaceae, isolated from high-arsenic sediment.</title>
        <authorList>
            <person name="Mu Y."/>
            <person name="Zhou L."/>
            <person name="Zeng X.C."/>
            <person name="Liu L."/>
            <person name="Pan Y."/>
            <person name="Chen X."/>
            <person name="Wang J."/>
            <person name="Li S."/>
            <person name="Li W.J."/>
            <person name="Wang Y."/>
        </authorList>
    </citation>
    <scope>NUCLEOTIDE SEQUENCE [LARGE SCALE GENOMIC DNA]</scope>
    <source>
        <strain evidence="1 2">42-50</strain>
    </source>
</reference>
<protein>
    <submittedName>
        <fullName evidence="1">Uncharacterized protein</fullName>
    </submittedName>
</protein>
<name>A0A433XLX7_9HYPH</name>
<organism evidence="1 2">
    <name type="scientific">Arsenicitalea aurantiaca</name>
    <dbReference type="NCBI Taxonomy" id="1783274"/>
    <lineage>
        <taxon>Bacteria</taxon>
        <taxon>Pseudomonadati</taxon>
        <taxon>Pseudomonadota</taxon>
        <taxon>Alphaproteobacteria</taxon>
        <taxon>Hyphomicrobiales</taxon>
        <taxon>Devosiaceae</taxon>
        <taxon>Arsenicitalea</taxon>
    </lineage>
</organism>
<sequence>MADFIHLTGAASPGAIVVTVTASHDGPRAFIRKVEDPTDTAEESIMPSEQVPVEEALALARNKAAGMEGGAVVFVELAGDAEWDPRWGVLRR</sequence>
<proteinExistence type="predicted"/>
<accession>A0A433XLX7</accession>
<dbReference type="OrthoDB" id="7960576at2"/>
<evidence type="ECO:0000313" key="1">
    <source>
        <dbReference type="EMBL" id="RUT34988.1"/>
    </source>
</evidence>
<comment type="caution">
    <text evidence="1">The sequence shown here is derived from an EMBL/GenBank/DDBJ whole genome shotgun (WGS) entry which is preliminary data.</text>
</comment>
<dbReference type="EMBL" id="RZNJ01000001">
    <property type="protein sequence ID" value="RUT34988.1"/>
    <property type="molecule type" value="Genomic_DNA"/>
</dbReference>
<dbReference type="RefSeq" id="WP_127187108.1">
    <property type="nucleotide sequence ID" value="NZ_RZNJ01000001.1"/>
</dbReference>
<dbReference type="AlphaFoldDB" id="A0A433XLX7"/>
<dbReference type="Proteomes" id="UP000281547">
    <property type="component" value="Unassembled WGS sequence"/>
</dbReference>
<evidence type="ECO:0000313" key="2">
    <source>
        <dbReference type="Proteomes" id="UP000281547"/>
    </source>
</evidence>
<gene>
    <name evidence="1" type="ORF">EMQ25_03270</name>
</gene>
<keyword evidence="2" id="KW-1185">Reference proteome</keyword>